<dbReference type="InterPro" id="IPR048258">
    <property type="entry name" value="Cyclins_cyclin-box"/>
</dbReference>
<gene>
    <name evidence="14" type="ORF">CHS0354_028797</name>
</gene>
<keyword evidence="15" id="KW-1185">Reference proteome</keyword>
<feature type="compositionally biased region" description="Basic and acidic residues" evidence="12">
    <location>
        <begin position="762"/>
        <end position="777"/>
    </location>
</feature>
<dbReference type="InterPro" id="IPR036047">
    <property type="entry name" value="F-box-like_dom_sf"/>
</dbReference>
<dbReference type="PANTHER" id="PTHR10177">
    <property type="entry name" value="CYCLINS"/>
    <property type="match status" value="1"/>
</dbReference>
<dbReference type="Pfam" id="PF12937">
    <property type="entry name" value="F-box-like"/>
    <property type="match status" value="1"/>
</dbReference>
<protein>
    <recommendedName>
        <fullName evidence="4">Cyclin-F</fullName>
    </recommendedName>
</protein>
<comment type="similarity">
    <text evidence="3">Belongs to the cyclin family. Cyclin AB subfamily.</text>
</comment>
<evidence type="ECO:0000256" key="11">
    <source>
        <dbReference type="RuleBase" id="RU000383"/>
    </source>
</evidence>
<keyword evidence="7" id="KW-0498">Mitosis</keyword>
<dbReference type="FunFam" id="1.10.472.10:FF:000038">
    <property type="entry name" value="Cyclin F"/>
    <property type="match status" value="1"/>
</dbReference>
<sequence length="792" mass="89073">MVLITTILKALSSFHHQRNTFIPVHKHLRPRPQKETTVTIWNLPEEILVYIMKGLHMQDLLSMKLVHSYFSSLLNNNTSVWTNASFQNSWPSQANLVHFEKAANAGNIEALVKLAVAYLYNEGLPGDQEGRKVNSNGEKAAEIFCQVENLTNGTDPFTWLFIRPPWSVNGACCKESVFRYMKEHLHTEDNRNIKVCVAKTLQLLNEEETREESSAYLQKAASQNSGIAAYMLWKQDISLTVNDKAGELESIRKLRVIANLDCLEAKLELCHYYSLGKYGGISKKKAACFIQDFIHSVMPFNTHESFRTSQELTASMRYILVDWLAEVCGMKEFSSQTLHVAVSLMDRFLRVHTTSRSKLQLLGVAAMVLCSRFLGRDIITIREAAWLTDNTYKYEDVVRMMGEITATLRGNIRVANIADFVEIFNIIVGHDKRAYYLTHYICELSLLQAEMGQYSPAEIAASSVLLARLLLKMESAWPREIQEMTGFTIEDLSRCSFHIHEKCFLEGSVVDHRDITLQAVKQRFANEQFYRVSEIEIISYKQLCGLLGVTEHILHGRDVRVKFRNLDELIVSPSRSRQRKSSRLKDVSCECDATDTPTLENSVKLNLNESVLSGYDGDREDTDESFCEMEDSEDPKKDVLSDEGMGSESDTYFASILCSHTSPKMMTLNMSFSSASPPLGQCLSFSSHNFICDNNSSSSGVSSSPTFRGSNSASPSPSTSGAAVFPSFSIVKVMSMRLRSSSLSSSDSESSCGVSCSKKRRSGIESAKHMTLRESTRRKSRRSSGAKAYIFQ</sequence>
<name>A0AAE0SV55_9BIVA</name>
<feature type="region of interest" description="Disordered" evidence="12">
    <location>
        <begin position="613"/>
        <end position="644"/>
    </location>
</feature>
<dbReference type="SUPFAM" id="SSF81383">
    <property type="entry name" value="F-box domain"/>
    <property type="match status" value="1"/>
</dbReference>
<reference evidence="14" key="1">
    <citation type="journal article" date="2021" name="Genome Biol. Evol.">
        <title>A High-Quality Reference Genome for a Parasitic Bivalve with Doubly Uniparental Inheritance (Bivalvia: Unionida).</title>
        <authorList>
            <person name="Smith C.H."/>
        </authorList>
    </citation>
    <scope>NUCLEOTIDE SEQUENCE</scope>
    <source>
        <strain evidence="14">CHS0354</strain>
    </source>
</reference>
<feature type="region of interest" description="Disordered" evidence="12">
    <location>
        <begin position="701"/>
        <end position="721"/>
    </location>
</feature>
<evidence type="ECO:0000256" key="12">
    <source>
        <dbReference type="SAM" id="MobiDB-lite"/>
    </source>
</evidence>
<keyword evidence="10" id="KW-0131">Cell cycle</keyword>
<dbReference type="CDD" id="cd20521">
    <property type="entry name" value="CYCLIN_CCNF_rpt1"/>
    <property type="match status" value="1"/>
</dbReference>
<dbReference type="InterPro" id="IPR006671">
    <property type="entry name" value="Cyclin_N"/>
</dbReference>
<keyword evidence="6" id="KW-0132">Cell division</keyword>
<dbReference type="SMART" id="SM01332">
    <property type="entry name" value="Cyclin_C"/>
    <property type="match status" value="1"/>
</dbReference>
<dbReference type="PROSITE" id="PS00292">
    <property type="entry name" value="CYCLINS"/>
    <property type="match status" value="1"/>
</dbReference>
<evidence type="ECO:0000256" key="2">
    <source>
        <dbReference type="ARBA" id="ARBA00004556"/>
    </source>
</evidence>
<keyword evidence="5" id="KW-0963">Cytoplasm</keyword>
<dbReference type="SMART" id="SM00385">
    <property type="entry name" value="CYCLIN"/>
    <property type="match status" value="2"/>
</dbReference>
<evidence type="ECO:0000256" key="3">
    <source>
        <dbReference type="ARBA" id="ARBA00006955"/>
    </source>
</evidence>
<dbReference type="InterPro" id="IPR004367">
    <property type="entry name" value="Cyclin_C-dom"/>
</dbReference>
<dbReference type="GO" id="GO:0051301">
    <property type="term" value="P:cell division"/>
    <property type="evidence" value="ECO:0007669"/>
    <property type="project" value="UniProtKB-KW"/>
</dbReference>
<evidence type="ECO:0000256" key="8">
    <source>
        <dbReference type="ARBA" id="ARBA00023127"/>
    </source>
</evidence>
<comment type="caution">
    <text evidence="14">The sequence shown here is derived from an EMBL/GenBank/DDBJ whole genome shotgun (WGS) entry which is preliminary data.</text>
</comment>
<dbReference type="Gene3D" id="1.20.1280.50">
    <property type="match status" value="1"/>
</dbReference>
<dbReference type="InterPro" id="IPR039361">
    <property type="entry name" value="Cyclin"/>
</dbReference>
<dbReference type="PROSITE" id="PS50181">
    <property type="entry name" value="FBOX"/>
    <property type="match status" value="1"/>
</dbReference>
<keyword evidence="8 11" id="KW-0195">Cyclin</keyword>
<dbReference type="InterPro" id="IPR013763">
    <property type="entry name" value="Cyclin-like_dom"/>
</dbReference>
<reference evidence="14" key="2">
    <citation type="journal article" date="2021" name="Genome Biol. Evol.">
        <title>Developing a high-quality reference genome for a parasitic bivalve with doubly uniparental inheritance (Bivalvia: Unionida).</title>
        <authorList>
            <person name="Smith C.H."/>
        </authorList>
    </citation>
    <scope>NUCLEOTIDE SEQUENCE</scope>
    <source>
        <strain evidence="14">CHS0354</strain>
        <tissue evidence="14">Mantle</tissue>
    </source>
</reference>
<dbReference type="Gene3D" id="1.10.472.10">
    <property type="entry name" value="Cyclin-like"/>
    <property type="match status" value="2"/>
</dbReference>
<dbReference type="GO" id="GO:0048471">
    <property type="term" value="C:perinuclear region of cytoplasm"/>
    <property type="evidence" value="ECO:0007669"/>
    <property type="project" value="UniProtKB-SubCell"/>
</dbReference>
<organism evidence="14 15">
    <name type="scientific">Potamilus streckersoni</name>
    <dbReference type="NCBI Taxonomy" id="2493646"/>
    <lineage>
        <taxon>Eukaryota</taxon>
        <taxon>Metazoa</taxon>
        <taxon>Spiralia</taxon>
        <taxon>Lophotrochozoa</taxon>
        <taxon>Mollusca</taxon>
        <taxon>Bivalvia</taxon>
        <taxon>Autobranchia</taxon>
        <taxon>Heteroconchia</taxon>
        <taxon>Palaeoheterodonta</taxon>
        <taxon>Unionida</taxon>
        <taxon>Unionoidea</taxon>
        <taxon>Unionidae</taxon>
        <taxon>Ambleminae</taxon>
        <taxon>Lampsilini</taxon>
        <taxon>Potamilus</taxon>
    </lineage>
</organism>
<evidence type="ECO:0000259" key="13">
    <source>
        <dbReference type="PROSITE" id="PS50181"/>
    </source>
</evidence>
<accession>A0AAE0SV55</accession>
<dbReference type="InterPro" id="IPR001810">
    <property type="entry name" value="F-box_dom"/>
</dbReference>
<evidence type="ECO:0000256" key="1">
    <source>
        <dbReference type="ARBA" id="ARBA00004114"/>
    </source>
</evidence>
<evidence type="ECO:0000256" key="10">
    <source>
        <dbReference type="ARBA" id="ARBA00023306"/>
    </source>
</evidence>
<evidence type="ECO:0000256" key="6">
    <source>
        <dbReference type="ARBA" id="ARBA00022618"/>
    </source>
</evidence>
<evidence type="ECO:0000256" key="4">
    <source>
        <dbReference type="ARBA" id="ARBA00019493"/>
    </source>
</evidence>
<dbReference type="Pfam" id="PF00134">
    <property type="entry name" value="Cyclin_N"/>
    <property type="match status" value="1"/>
</dbReference>
<evidence type="ECO:0000256" key="7">
    <source>
        <dbReference type="ARBA" id="ARBA00022776"/>
    </source>
</evidence>
<evidence type="ECO:0000313" key="15">
    <source>
        <dbReference type="Proteomes" id="UP001195483"/>
    </source>
</evidence>
<comment type="subcellular location">
    <subcellularLocation>
        <location evidence="1">Cytoplasm</location>
        <location evidence="1">Cytoskeleton</location>
        <location evidence="1">Microtubule organizing center</location>
        <location evidence="1">Centrosome</location>
        <location evidence="1">Centriole</location>
    </subcellularLocation>
    <subcellularLocation>
        <location evidence="2">Cytoplasm</location>
        <location evidence="2">Perinuclear region</location>
    </subcellularLocation>
</comment>
<reference evidence="14" key="3">
    <citation type="submission" date="2023-05" db="EMBL/GenBank/DDBJ databases">
        <authorList>
            <person name="Smith C.H."/>
        </authorList>
    </citation>
    <scope>NUCLEOTIDE SEQUENCE</scope>
    <source>
        <strain evidence="14">CHS0354</strain>
        <tissue evidence="14">Mantle</tissue>
    </source>
</reference>
<feature type="region of interest" description="Disordered" evidence="12">
    <location>
        <begin position="743"/>
        <end position="792"/>
    </location>
</feature>
<dbReference type="Pfam" id="PF02984">
    <property type="entry name" value="Cyclin_C"/>
    <property type="match status" value="1"/>
</dbReference>
<dbReference type="InterPro" id="IPR036915">
    <property type="entry name" value="Cyclin-like_sf"/>
</dbReference>
<feature type="domain" description="F-box" evidence="13">
    <location>
        <begin position="37"/>
        <end position="84"/>
    </location>
</feature>
<dbReference type="SUPFAM" id="SSF47954">
    <property type="entry name" value="Cyclin-like"/>
    <property type="match status" value="2"/>
</dbReference>
<evidence type="ECO:0000256" key="9">
    <source>
        <dbReference type="ARBA" id="ARBA00023212"/>
    </source>
</evidence>
<dbReference type="CDD" id="cd22082">
    <property type="entry name" value="F-box_FBXO1"/>
    <property type="match status" value="1"/>
</dbReference>
<dbReference type="AlphaFoldDB" id="A0AAE0SV55"/>
<dbReference type="EMBL" id="JAEAOA010001727">
    <property type="protein sequence ID" value="KAK3598745.1"/>
    <property type="molecule type" value="Genomic_DNA"/>
</dbReference>
<dbReference type="GO" id="GO:0005814">
    <property type="term" value="C:centriole"/>
    <property type="evidence" value="ECO:0007669"/>
    <property type="project" value="UniProtKB-SubCell"/>
</dbReference>
<keyword evidence="9" id="KW-0206">Cytoskeleton</keyword>
<dbReference type="Proteomes" id="UP001195483">
    <property type="component" value="Unassembled WGS sequence"/>
</dbReference>
<evidence type="ECO:0000313" key="14">
    <source>
        <dbReference type="EMBL" id="KAK3598745.1"/>
    </source>
</evidence>
<proteinExistence type="inferred from homology"/>
<evidence type="ECO:0000256" key="5">
    <source>
        <dbReference type="ARBA" id="ARBA00022490"/>
    </source>
</evidence>
<feature type="compositionally biased region" description="Low complexity" evidence="12">
    <location>
        <begin position="743"/>
        <end position="756"/>
    </location>
</feature>
<dbReference type="CDD" id="cd20522">
    <property type="entry name" value="CYCLIN_CCNF_rpt2"/>
    <property type="match status" value="1"/>
</dbReference>
<feature type="compositionally biased region" description="Acidic residues" evidence="12">
    <location>
        <begin position="618"/>
        <end position="633"/>
    </location>
</feature>